<dbReference type="PROSITE" id="PS01248">
    <property type="entry name" value="EGF_LAM_1"/>
    <property type="match status" value="1"/>
</dbReference>
<keyword evidence="4" id="KW-1185">Reference proteome</keyword>
<evidence type="ECO:0000256" key="2">
    <source>
        <dbReference type="SAM" id="SignalP"/>
    </source>
</evidence>
<protein>
    <submittedName>
        <fullName evidence="5">Uncharacterized protein LOC111112263</fullName>
    </submittedName>
</protein>
<dbReference type="InterPro" id="IPR008979">
    <property type="entry name" value="Galactose-bd-like_sf"/>
</dbReference>
<keyword evidence="1" id="KW-0245">EGF-like domain</keyword>
<gene>
    <name evidence="5" type="primary">LOC111112263</name>
</gene>
<dbReference type="PANTHER" id="PTHR24043">
    <property type="entry name" value="SCAVENGER RECEPTOR CLASS F"/>
    <property type="match status" value="1"/>
</dbReference>
<evidence type="ECO:0000313" key="4">
    <source>
        <dbReference type="Proteomes" id="UP000694844"/>
    </source>
</evidence>
<feature type="chain" id="PRO_5034761820" evidence="2">
    <location>
        <begin position="23"/>
        <end position="309"/>
    </location>
</feature>
<evidence type="ECO:0000259" key="3">
    <source>
        <dbReference type="PROSITE" id="PS01248"/>
    </source>
</evidence>
<dbReference type="InterPro" id="IPR002049">
    <property type="entry name" value="LE_dom"/>
</dbReference>
<feature type="signal peptide" evidence="2">
    <location>
        <begin position="1"/>
        <end position="22"/>
    </location>
</feature>
<dbReference type="PANTHER" id="PTHR24043:SF8">
    <property type="entry name" value="EGF-LIKE DOMAIN-CONTAINING PROTEIN"/>
    <property type="match status" value="1"/>
</dbReference>
<keyword evidence="2" id="KW-0732">Signal</keyword>
<dbReference type="GeneID" id="111112263"/>
<dbReference type="KEGG" id="cvn:111112263"/>
<evidence type="ECO:0000313" key="5">
    <source>
        <dbReference type="RefSeq" id="XP_022305385.1"/>
    </source>
</evidence>
<sequence>MTGMALLVCCGWTVLLCLSVQAYENLALHKSAWQNNTLMSYTADRAVDGRYTDLRLGGGQCAVSYGDQTSEWRVDLGDVRSIHHIVIQYATGRRVWDEDNGFTRFFLGFSVYISNTTNTEDGVLCFRDINYTTATIPNSVNITCPYHGSYVIYYNNRTHPPYPEGYSYSAYTFLCEVEVYGCPSPGYYGENCSLECPQNCQDGYCDIVEGTCFRCANRYIGPTCEDCPSGLYGSNCSQNCSLTCGDPGECDMRTGHCNGGCQVGWTGAMCEKGYHLTINNTNENFYIMKPLSISTINDNSLYNNFMAYT</sequence>
<proteinExistence type="predicted"/>
<evidence type="ECO:0000256" key="1">
    <source>
        <dbReference type="ARBA" id="ARBA00022536"/>
    </source>
</evidence>
<reference evidence="5" key="1">
    <citation type="submission" date="2025-08" db="UniProtKB">
        <authorList>
            <consortium name="RefSeq"/>
        </authorList>
    </citation>
    <scope>IDENTIFICATION</scope>
    <source>
        <tissue evidence="5">Whole sample</tissue>
    </source>
</reference>
<dbReference type="InterPro" id="IPR042635">
    <property type="entry name" value="MEGF10/SREC1/2-like"/>
</dbReference>
<dbReference type="RefSeq" id="XP_022305385.1">
    <property type="nucleotide sequence ID" value="XM_022449677.1"/>
</dbReference>
<dbReference type="Gene3D" id="2.60.120.260">
    <property type="entry name" value="Galactose-binding domain-like"/>
    <property type="match status" value="1"/>
</dbReference>
<organism evidence="4 5">
    <name type="scientific">Crassostrea virginica</name>
    <name type="common">Eastern oyster</name>
    <dbReference type="NCBI Taxonomy" id="6565"/>
    <lineage>
        <taxon>Eukaryota</taxon>
        <taxon>Metazoa</taxon>
        <taxon>Spiralia</taxon>
        <taxon>Lophotrochozoa</taxon>
        <taxon>Mollusca</taxon>
        <taxon>Bivalvia</taxon>
        <taxon>Autobranchia</taxon>
        <taxon>Pteriomorphia</taxon>
        <taxon>Ostreida</taxon>
        <taxon>Ostreoidea</taxon>
        <taxon>Ostreidae</taxon>
        <taxon>Crassostrea</taxon>
    </lineage>
</organism>
<dbReference type="SUPFAM" id="SSF49785">
    <property type="entry name" value="Galactose-binding domain-like"/>
    <property type="match status" value="1"/>
</dbReference>
<name>A0A8B8BPZ5_CRAVI</name>
<dbReference type="OrthoDB" id="6141792at2759"/>
<dbReference type="AlphaFoldDB" id="A0A8B8BPZ5"/>
<dbReference type="GO" id="GO:0005044">
    <property type="term" value="F:scavenger receptor activity"/>
    <property type="evidence" value="ECO:0007669"/>
    <property type="project" value="InterPro"/>
</dbReference>
<feature type="domain" description="Laminin EGF-like" evidence="3">
    <location>
        <begin position="212"/>
        <end position="244"/>
    </location>
</feature>
<accession>A0A8B8BPZ5</accession>
<dbReference type="Proteomes" id="UP000694844">
    <property type="component" value="Chromosome 9"/>
</dbReference>